<keyword evidence="11" id="KW-0548">Nucleotidyltransferase</keyword>
<dbReference type="InterPro" id="IPR011620">
    <property type="entry name" value="Sig_transdc_His_kinase_LytS_TM"/>
</dbReference>
<dbReference type="Pfam" id="PF00990">
    <property type="entry name" value="GGDEF"/>
    <property type="match status" value="1"/>
</dbReference>
<keyword evidence="12" id="KW-1185">Reference proteome</keyword>
<feature type="transmembrane region" description="Helical" evidence="8">
    <location>
        <begin position="6"/>
        <end position="28"/>
    </location>
</feature>
<dbReference type="InterPro" id="IPR035965">
    <property type="entry name" value="PAS-like_dom_sf"/>
</dbReference>
<evidence type="ECO:0000256" key="8">
    <source>
        <dbReference type="SAM" id="Phobius"/>
    </source>
</evidence>
<evidence type="ECO:0000256" key="1">
    <source>
        <dbReference type="ARBA" id="ARBA00004651"/>
    </source>
</evidence>
<comment type="caution">
    <text evidence="11">The sequence shown here is derived from an EMBL/GenBank/DDBJ whole genome shotgun (WGS) entry which is preliminary data.</text>
</comment>
<dbReference type="GO" id="GO:0043709">
    <property type="term" value="P:cell adhesion involved in single-species biofilm formation"/>
    <property type="evidence" value="ECO:0007669"/>
    <property type="project" value="TreeGrafter"/>
</dbReference>
<keyword evidence="3" id="KW-1003">Cell membrane</keyword>
<sequence>MMTAEWQTLVGNFACVALIISAWMHVGYRLYGLSKLQQQACLGAVLGLGSIASMALSIRFDQGVYLDLRLSMIMTSGVLGGPVSLLVTVLIAGAFRLFLGGAAAGIGILAIAIMAISALALGTVLDRCKATDRLSVIVSALAAAGLSVAVLNLLPNDLFERAMSQLAVPIALANFAATAAAGLAIRYFGSFTLERDILHAALTQAPDFHYVKDLKGRFVVTNRNVAHHHGRSRSSEMIGLSDFDLEPADRAQALFEREQAILQSGEALVDFEECIDRGEATRRWYSTSKVPLRNRQGHLVGLAGVTTDITERKRLAQDLQDSRDLMARAMAQMSDGLAMFDRAGTLLFCNEQYRAIFPRSAYARVPGAHITDIIRAVVRNGERKGLPVDASEEQIQDLAATLQVAKDELIHLCDDRWLSLRTRVAEDGSAMVVASDVTLMKRSEEGLRQMALEMKGLSTTDALTGLANRRAFDEAIAGDLADSRRSGSPLSFLLLDVDRFKAFNDTYGHAAGDDCLKLVGGAIGKAARRKSDTAARYGGEEFCLVLPGVALEEAMRIADDLRHAIRTLAVTHVASEAGIVTASIGVVCMQYPPDTLVSSDIVKMADEALYRAKSLGRDRTEANVTALARAG</sequence>
<dbReference type="PANTHER" id="PTHR45138">
    <property type="entry name" value="REGULATORY COMPONENTS OF SENSORY TRANSDUCTION SYSTEM"/>
    <property type="match status" value="1"/>
</dbReference>
<dbReference type="NCBIfam" id="TIGR00254">
    <property type="entry name" value="GGDEF"/>
    <property type="match status" value="1"/>
</dbReference>
<dbReference type="EC" id="2.7.7.65" evidence="2"/>
<dbReference type="CDD" id="cd01949">
    <property type="entry name" value="GGDEF"/>
    <property type="match status" value="1"/>
</dbReference>
<keyword evidence="11" id="KW-0808">Transferase</keyword>
<dbReference type="Pfam" id="PF12860">
    <property type="entry name" value="PAS_7"/>
    <property type="match status" value="1"/>
</dbReference>
<evidence type="ECO:0000256" key="7">
    <source>
        <dbReference type="ARBA" id="ARBA00034247"/>
    </source>
</evidence>
<dbReference type="GO" id="GO:0052621">
    <property type="term" value="F:diguanylate cyclase activity"/>
    <property type="evidence" value="ECO:0007669"/>
    <property type="project" value="UniProtKB-EC"/>
</dbReference>
<dbReference type="SUPFAM" id="SSF55073">
    <property type="entry name" value="Nucleotide cyclase"/>
    <property type="match status" value="1"/>
</dbReference>
<proteinExistence type="predicted"/>
<dbReference type="Pfam" id="PF08448">
    <property type="entry name" value="PAS_4"/>
    <property type="match status" value="1"/>
</dbReference>
<dbReference type="InterPro" id="IPR000014">
    <property type="entry name" value="PAS"/>
</dbReference>
<evidence type="ECO:0000256" key="3">
    <source>
        <dbReference type="ARBA" id="ARBA00022475"/>
    </source>
</evidence>
<dbReference type="Gene3D" id="3.30.450.20">
    <property type="entry name" value="PAS domain"/>
    <property type="match status" value="2"/>
</dbReference>
<dbReference type="InterPro" id="IPR043128">
    <property type="entry name" value="Rev_trsase/Diguanyl_cyclase"/>
</dbReference>
<comment type="catalytic activity">
    <reaction evidence="7">
        <text>2 GTP = 3',3'-c-di-GMP + 2 diphosphate</text>
        <dbReference type="Rhea" id="RHEA:24898"/>
        <dbReference type="ChEBI" id="CHEBI:33019"/>
        <dbReference type="ChEBI" id="CHEBI:37565"/>
        <dbReference type="ChEBI" id="CHEBI:58805"/>
        <dbReference type="EC" id="2.7.7.65"/>
    </reaction>
</comment>
<dbReference type="PROSITE" id="PS50887">
    <property type="entry name" value="GGDEF"/>
    <property type="match status" value="1"/>
</dbReference>
<dbReference type="FunFam" id="3.30.70.270:FF:000001">
    <property type="entry name" value="Diguanylate cyclase domain protein"/>
    <property type="match status" value="1"/>
</dbReference>
<evidence type="ECO:0000256" key="6">
    <source>
        <dbReference type="ARBA" id="ARBA00023136"/>
    </source>
</evidence>
<keyword evidence="5 8" id="KW-1133">Transmembrane helix</keyword>
<dbReference type="Gene3D" id="3.30.70.270">
    <property type="match status" value="1"/>
</dbReference>
<dbReference type="RefSeq" id="WP_231815679.1">
    <property type="nucleotide sequence ID" value="NZ_JAJOZR010000009.1"/>
</dbReference>
<dbReference type="GO" id="GO:0005886">
    <property type="term" value="C:plasma membrane"/>
    <property type="evidence" value="ECO:0007669"/>
    <property type="project" value="UniProtKB-SubCell"/>
</dbReference>
<name>A0A9X1NSR6_9HYPH</name>
<evidence type="ECO:0000256" key="2">
    <source>
        <dbReference type="ARBA" id="ARBA00012528"/>
    </source>
</evidence>
<dbReference type="InterPro" id="IPR050469">
    <property type="entry name" value="Diguanylate_Cyclase"/>
</dbReference>
<dbReference type="GO" id="GO:0000155">
    <property type="term" value="F:phosphorelay sensor kinase activity"/>
    <property type="evidence" value="ECO:0007669"/>
    <property type="project" value="InterPro"/>
</dbReference>
<gene>
    <name evidence="11" type="ORF">LRX75_15685</name>
</gene>
<evidence type="ECO:0000259" key="9">
    <source>
        <dbReference type="PROSITE" id="PS50113"/>
    </source>
</evidence>
<evidence type="ECO:0000313" key="11">
    <source>
        <dbReference type="EMBL" id="MCD7110477.1"/>
    </source>
</evidence>
<reference evidence="11" key="1">
    <citation type="submission" date="2021-12" db="EMBL/GenBank/DDBJ databases">
        <authorList>
            <person name="Li Y."/>
        </authorList>
    </citation>
    <scope>NUCLEOTIDE SEQUENCE</scope>
    <source>
        <strain evidence="11">DKSPLA3</strain>
    </source>
</reference>
<dbReference type="InterPro" id="IPR000700">
    <property type="entry name" value="PAS-assoc_C"/>
</dbReference>
<dbReference type="GO" id="GO:0071555">
    <property type="term" value="P:cell wall organization"/>
    <property type="evidence" value="ECO:0007669"/>
    <property type="project" value="InterPro"/>
</dbReference>
<evidence type="ECO:0000256" key="4">
    <source>
        <dbReference type="ARBA" id="ARBA00022692"/>
    </source>
</evidence>
<keyword evidence="6 8" id="KW-0472">Membrane</keyword>
<keyword evidence="4 8" id="KW-0812">Transmembrane</keyword>
<feature type="transmembrane region" description="Helical" evidence="8">
    <location>
        <begin position="102"/>
        <end position="122"/>
    </location>
</feature>
<dbReference type="PROSITE" id="PS50113">
    <property type="entry name" value="PAC"/>
    <property type="match status" value="1"/>
</dbReference>
<comment type="subcellular location">
    <subcellularLocation>
        <location evidence="1">Cell membrane</location>
        <topology evidence="1">Multi-pass membrane protein</topology>
    </subcellularLocation>
</comment>
<dbReference type="GO" id="GO:1902201">
    <property type="term" value="P:negative regulation of bacterial-type flagellum-dependent cell motility"/>
    <property type="evidence" value="ECO:0007669"/>
    <property type="project" value="TreeGrafter"/>
</dbReference>
<dbReference type="SMART" id="SM00091">
    <property type="entry name" value="PAS"/>
    <property type="match status" value="2"/>
</dbReference>
<feature type="transmembrane region" description="Helical" evidence="8">
    <location>
        <begin position="134"/>
        <end position="154"/>
    </location>
</feature>
<feature type="domain" description="GGDEF" evidence="10">
    <location>
        <begin position="488"/>
        <end position="625"/>
    </location>
</feature>
<accession>A0A9X1NSR6</accession>
<organism evidence="11 12">
    <name type="scientific">Rhizobium quercicola</name>
    <dbReference type="NCBI Taxonomy" id="2901226"/>
    <lineage>
        <taxon>Bacteria</taxon>
        <taxon>Pseudomonadati</taxon>
        <taxon>Pseudomonadota</taxon>
        <taxon>Alphaproteobacteria</taxon>
        <taxon>Hyphomicrobiales</taxon>
        <taxon>Rhizobiaceae</taxon>
        <taxon>Rhizobium/Agrobacterium group</taxon>
        <taxon>Rhizobium</taxon>
    </lineage>
</organism>
<feature type="transmembrane region" description="Helical" evidence="8">
    <location>
        <begin position="40"/>
        <end position="60"/>
    </location>
</feature>
<feature type="transmembrane region" description="Helical" evidence="8">
    <location>
        <begin position="166"/>
        <end position="188"/>
    </location>
</feature>
<dbReference type="Pfam" id="PF07694">
    <property type="entry name" value="5TM-5TMR_LYT"/>
    <property type="match status" value="1"/>
</dbReference>
<evidence type="ECO:0000256" key="5">
    <source>
        <dbReference type="ARBA" id="ARBA00022989"/>
    </source>
</evidence>
<dbReference type="InterPro" id="IPR000160">
    <property type="entry name" value="GGDEF_dom"/>
</dbReference>
<dbReference type="CDD" id="cd00130">
    <property type="entry name" value="PAS"/>
    <property type="match status" value="1"/>
</dbReference>
<evidence type="ECO:0000313" key="12">
    <source>
        <dbReference type="Proteomes" id="UP001139089"/>
    </source>
</evidence>
<feature type="transmembrane region" description="Helical" evidence="8">
    <location>
        <begin position="72"/>
        <end position="95"/>
    </location>
</feature>
<protein>
    <recommendedName>
        <fullName evidence="2">diguanylate cyclase</fullName>
        <ecNumber evidence="2">2.7.7.65</ecNumber>
    </recommendedName>
</protein>
<feature type="domain" description="PAC" evidence="9">
    <location>
        <begin position="269"/>
        <end position="321"/>
    </location>
</feature>
<dbReference type="InterPro" id="IPR029787">
    <property type="entry name" value="Nucleotide_cyclase"/>
</dbReference>
<dbReference type="NCBIfam" id="TIGR00229">
    <property type="entry name" value="sensory_box"/>
    <property type="match status" value="1"/>
</dbReference>
<dbReference type="PANTHER" id="PTHR45138:SF9">
    <property type="entry name" value="DIGUANYLATE CYCLASE DGCM-RELATED"/>
    <property type="match status" value="1"/>
</dbReference>
<dbReference type="SMART" id="SM00267">
    <property type="entry name" value="GGDEF"/>
    <property type="match status" value="1"/>
</dbReference>
<dbReference type="Proteomes" id="UP001139089">
    <property type="component" value="Unassembled WGS sequence"/>
</dbReference>
<dbReference type="EMBL" id="JAJOZR010000009">
    <property type="protein sequence ID" value="MCD7110477.1"/>
    <property type="molecule type" value="Genomic_DNA"/>
</dbReference>
<dbReference type="AlphaFoldDB" id="A0A9X1NSR6"/>
<evidence type="ECO:0000259" key="10">
    <source>
        <dbReference type="PROSITE" id="PS50887"/>
    </source>
</evidence>
<dbReference type="InterPro" id="IPR013656">
    <property type="entry name" value="PAS_4"/>
</dbReference>
<dbReference type="SUPFAM" id="SSF55785">
    <property type="entry name" value="PYP-like sensor domain (PAS domain)"/>
    <property type="match status" value="2"/>
</dbReference>